<keyword evidence="1" id="KW-0328">Glycosyltransferase</keyword>
<dbReference type="AlphaFoldDB" id="A0A7G5E704"/>
<feature type="domain" description="Glycosyltransferase 2-like" evidence="3">
    <location>
        <begin position="7"/>
        <end position="166"/>
    </location>
</feature>
<dbReference type="InterPro" id="IPR029044">
    <property type="entry name" value="Nucleotide-diphossugar_trans"/>
</dbReference>
<keyword evidence="5" id="KW-1185">Reference proteome</keyword>
<evidence type="ECO:0000259" key="3">
    <source>
        <dbReference type="Pfam" id="PF00535"/>
    </source>
</evidence>
<dbReference type="Proteomes" id="UP000515450">
    <property type="component" value="Chromosome"/>
</dbReference>
<dbReference type="RefSeq" id="WP_182330493.1">
    <property type="nucleotide sequence ID" value="NZ_CP058555.1"/>
</dbReference>
<organism evidence="4 5">
    <name type="scientific">Sphingobacterium paramultivorum</name>
    <dbReference type="NCBI Taxonomy" id="2886510"/>
    <lineage>
        <taxon>Bacteria</taxon>
        <taxon>Pseudomonadati</taxon>
        <taxon>Bacteroidota</taxon>
        <taxon>Sphingobacteriia</taxon>
        <taxon>Sphingobacteriales</taxon>
        <taxon>Sphingobacteriaceae</taxon>
        <taxon>Sphingobacterium</taxon>
    </lineage>
</organism>
<keyword evidence="2 4" id="KW-0808">Transferase</keyword>
<dbReference type="CDD" id="cd00761">
    <property type="entry name" value="Glyco_tranf_GTA_type"/>
    <property type="match status" value="1"/>
</dbReference>
<accession>A0A7G5E704</accession>
<dbReference type="SUPFAM" id="SSF53448">
    <property type="entry name" value="Nucleotide-diphospho-sugar transferases"/>
    <property type="match status" value="1"/>
</dbReference>
<evidence type="ECO:0000313" key="5">
    <source>
        <dbReference type="Proteomes" id="UP000515450"/>
    </source>
</evidence>
<gene>
    <name evidence="4" type="ORF">HS960_19915</name>
</gene>
<dbReference type="Pfam" id="PF00535">
    <property type="entry name" value="Glycos_transf_2"/>
    <property type="match status" value="1"/>
</dbReference>
<dbReference type="PANTHER" id="PTHR22916:SF51">
    <property type="entry name" value="GLYCOSYLTRANSFERASE EPSH-RELATED"/>
    <property type="match status" value="1"/>
</dbReference>
<reference evidence="4 5" key="1">
    <citation type="journal article" date="2020" name="G3 (Bethesda)">
        <title>CeMbio - The Caenorhabditis elegans Microbiome Resource.</title>
        <authorList>
            <person name="Dirksen P."/>
            <person name="Assie A."/>
            <person name="Zimmermann J."/>
            <person name="Zhang F."/>
            <person name="Tietje A.M."/>
            <person name="Marsh S.A."/>
            <person name="Felix M.A."/>
            <person name="Shapira M."/>
            <person name="Kaleta C."/>
            <person name="Schulenburg H."/>
            <person name="Samuel B."/>
        </authorList>
    </citation>
    <scope>NUCLEOTIDE SEQUENCE [LARGE SCALE GENOMIC DNA]</scope>
    <source>
        <strain evidence="4 5">BIGb0170</strain>
    </source>
</reference>
<evidence type="ECO:0000313" key="4">
    <source>
        <dbReference type="EMBL" id="QMV69779.1"/>
    </source>
</evidence>
<name>A0A7G5E704_9SPHI</name>
<evidence type="ECO:0000256" key="2">
    <source>
        <dbReference type="ARBA" id="ARBA00022679"/>
    </source>
</evidence>
<dbReference type="PANTHER" id="PTHR22916">
    <property type="entry name" value="GLYCOSYLTRANSFERASE"/>
    <property type="match status" value="1"/>
</dbReference>
<dbReference type="GO" id="GO:0016758">
    <property type="term" value="F:hexosyltransferase activity"/>
    <property type="evidence" value="ECO:0007669"/>
    <property type="project" value="UniProtKB-ARBA"/>
</dbReference>
<proteinExistence type="predicted"/>
<dbReference type="InterPro" id="IPR001173">
    <property type="entry name" value="Glyco_trans_2-like"/>
</dbReference>
<sequence>MEQPKLSIIIPVYNAEKYLNACIGSILSQSFRDFEIILVNDGSTDGSGAICDSFTIKDKRIKVFHKENGGVSSARNLGLDHALGEWIYFIDADDDINLSCLDFLSTRSLTGIDVVQFGFKTVEENKPDKEQLPLETKEFKDLDEFYNSGSLKNYTLWIHLIRRSIISDHNIRFNTSIKYAEDLEFVICALSVSRRVMTISIIGYHYYIRGNSAMARAFSYNNAKNHLIVAANILDFYEDLNLVKGIFFRSRIEYMIKSFFSFSARAGKLNAQNFKRDIDSHLKSYSYKNILGLKFYYLIRFFPFLYLNMIRFKGNKK</sequence>
<dbReference type="EMBL" id="CP058555">
    <property type="protein sequence ID" value="QMV69779.1"/>
    <property type="molecule type" value="Genomic_DNA"/>
</dbReference>
<dbReference type="Gene3D" id="3.90.550.10">
    <property type="entry name" value="Spore Coat Polysaccharide Biosynthesis Protein SpsA, Chain A"/>
    <property type="match status" value="1"/>
</dbReference>
<evidence type="ECO:0000256" key="1">
    <source>
        <dbReference type="ARBA" id="ARBA00022676"/>
    </source>
</evidence>
<protein>
    <submittedName>
        <fullName evidence="4">Glycosyltransferase</fullName>
    </submittedName>
</protein>